<dbReference type="EMBL" id="HBIX01015849">
    <property type="protein sequence ID" value="CAE0718748.1"/>
    <property type="molecule type" value="Transcribed_RNA"/>
</dbReference>
<evidence type="ECO:0000313" key="4">
    <source>
        <dbReference type="EMBL" id="CAE0718747.1"/>
    </source>
</evidence>
<keyword evidence="1" id="KW-0342">GTP-binding</keyword>
<proteinExistence type="inferred from homology"/>
<dbReference type="PROSITE" id="PS51719">
    <property type="entry name" value="G_SEPTIN"/>
    <property type="match status" value="1"/>
</dbReference>
<sequence>MAIKKMTITNTFVRFRDCCWLLSLLLLWHVAIIGSRMGVATAADFSSSLPKTTASSPLLSPTTTMMGSPESIKLRPRVVSLNIMVAGLAGLGKTTTVRALLEAWTSQQIYDEEQNETHRKTKFKNSNAKNNRQRGFISSLSSVIASPSLSTAGAAAPRKTSPTKTPSKAVAFGSTKAIVPSAPFEYFDEEANTILRVRIIDTPGFGNRVNHRNSVRPITNYITECRRERLRRQQSPSAASAVEAPPGGEVFTVGEEDHTDEENLIHVCLYFLSPGRFLAIDRHFLKHVQDEVTIVPVIAKADTMTDSEIARYRAELEQIWRDESIDVYSLDDHYHPSSTKQQRLKNRPHRETSSSNNNKFHRGRRSGEVLAIVSRDGIYPWGHSCALDLEHSDLLLIRDSLLSEHTERFLELANQKYSVYRNQQLVRQKRSDILKYMALVGLATVQLGRIEIAGLTLRAVASRWASAVAQTPLFQQSMALLQKLFRKRRQIRIPGLAMRRRTNAATDRHSSEEGDSIDNGDTVLDQDQENPQK</sequence>
<name>A0A6U9ZJ14_9STRA</name>
<evidence type="ECO:0000313" key="5">
    <source>
        <dbReference type="EMBL" id="CAE0718748.1"/>
    </source>
</evidence>
<evidence type="ECO:0000256" key="2">
    <source>
        <dbReference type="SAM" id="MobiDB-lite"/>
    </source>
</evidence>
<feature type="region of interest" description="Disordered" evidence="2">
    <location>
        <begin position="331"/>
        <end position="362"/>
    </location>
</feature>
<dbReference type="InterPro" id="IPR030379">
    <property type="entry name" value="G_SEPTIN_dom"/>
</dbReference>
<keyword evidence="1" id="KW-0547">Nucleotide-binding</keyword>
<comment type="similarity">
    <text evidence="1">Belongs to the TRAFAC class TrmE-Era-EngA-EngB-Septin-like GTPase superfamily. Septin GTPase family.</text>
</comment>
<dbReference type="SUPFAM" id="SSF52540">
    <property type="entry name" value="P-loop containing nucleoside triphosphate hydrolases"/>
    <property type="match status" value="1"/>
</dbReference>
<evidence type="ECO:0000256" key="1">
    <source>
        <dbReference type="RuleBase" id="RU004560"/>
    </source>
</evidence>
<evidence type="ECO:0000259" key="3">
    <source>
        <dbReference type="PROSITE" id="PS51719"/>
    </source>
</evidence>
<dbReference type="Gene3D" id="3.40.50.300">
    <property type="entry name" value="P-loop containing nucleotide triphosphate hydrolases"/>
    <property type="match status" value="1"/>
</dbReference>
<feature type="compositionally biased region" description="Low complexity" evidence="2">
    <location>
        <begin position="47"/>
        <end position="64"/>
    </location>
</feature>
<dbReference type="EMBL" id="HBIX01015848">
    <property type="protein sequence ID" value="CAE0718747.1"/>
    <property type="molecule type" value="Transcribed_RNA"/>
</dbReference>
<feature type="domain" description="Septin-type G" evidence="3">
    <location>
        <begin position="77"/>
        <end position="427"/>
    </location>
</feature>
<feature type="compositionally biased region" description="Acidic residues" evidence="2">
    <location>
        <begin position="513"/>
        <end position="533"/>
    </location>
</feature>
<accession>A0A6U9ZJ14</accession>
<organism evidence="5">
    <name type="scientific">Pseudo-nitzschia australis</name>
    <dbReference type="NCBI Taxonomy" id="44445"/>
    <lineage>
        <taxon>Eukaryota</taxon>
        <taxon>Sar</taxon>
        <taxon>Stramenopiles</taxon>
        <taxon>Ochrophyta</taxon>
        <taxon>Bacillariophyta</taxon>
        <taxon>Bacillariophyceae</taxon>
        <taxon>Bacillariophycidae</taxon>
        <taxon>Bacillariales</taxon>
        <taxon>Bacillariaceae</taxon>
        <taxon>Pseudo-nitzschia</taxon>
    </lineage>
</organism>
<protein>
    <recommendedName>
        <fullName evidence="3">Septin-type G domain-containing protein</fullName>
    </recommendedName>
</protein>
<dbReference type="AlphaFoldDB" id="A0A6U9ZJ14"/>
<dbReference type="PANTHER" id="PTHR18884">
    <property type="entry name" value="SEPTIN"/>
    <property type="match status" value="1"/>
</dbReference>
<dbReference type="Pfam" id="PF00735">
    <property type="entry name" value="Septin"/>
    <property type="match status" value="2"/>
</dbReference>
<feature type="region of interest" description="Disordered" evidence="2">
    <location>
        <begin position="496"/>
        <end position="533"/>
    </location>
</feature>
<feature type="region of interest" description="Disordered" evidence="2">
    <location>
        <begin position="47"/>
        <end position="67"/>
    </location>
</feature>
<reference evidence="5" key="1">
    <citation type="submission" date="2021-01" db="EMBL/GenBank/DDBJ databases">
        <authorList>
            <person name="Corre E."/>
            <person name="Pelletier E."/>
            <person name="Niang G."/>
            <person name="Scheremetjew M."/>
            <person name="Finn R."/>
            <person name="Kale V."/>
            <person name="Holt S."/>
            <person name="Cochrane G."/>
            <person name="Meng A."/>
            <person name="Brown T."/>
            <person name="Cohen L."/>
        </authorList>
    </citation>
    <scope>NUCLEOTIDE SEQUENCE</scope>
    <source>
        <strain evidence="5">10249 10 AB</strain>
    </source>
</reference>
<dbReference type="GO" id="GO:0005525">
    <property type="term" value="F:GTP binding"/>
    <property type="evidence" value="ECO:0007669"/>
    <property type="project" value="UniProtKB-KW"/>
</dbReference>
<gene>
    <name evidence="4" type="ORF">PAUS00366_LOCUS11501</name>
    <name evidence="5" type="ORF">PAUS00366_LOCUS11502</name>
</gene>
<dbReference type="InterPro" id="IPR027417">
    <property type="entry name" value="P-loop_NTPase"/>
</dbReference>